<dbReference type="AlphaFoldDB" id="A0A4U5Q9T6"/>
<sequence length="114" mass="13151">MVKKLQGQDFEEQETTSKVEKLSQQGQQIHLEAQGQEKWTEDMNSNIFAHKWQSTPKALRREEAVGNNNNGRCQLKSFNRLKAIPVLHISPPTILEILMTVDLICTMNYGRRDL</sequence>
<reference evidence="2" key="1">
    <citation type="submission" date="2018-10" db="EMBL/GenBank/DDBJ databases">
        <title>Population genomic analysis revealed the cold adaptation of white poplar.</title>
        <authorList>
            <person name="Liu Y.-J."/>
        </authorList>
    </citation>
    <scope>NUCLEOTIDE SEQUENCE [LARGE SCALE GENOMIC DNA]</scope>
    <source>
        <strain evidence="2">PAL-ZL1</strain>
    </source>
</reference>
<feature type="region of interest" description="Disordered" evidence="1">
    <location>
        <begin position="1"/>
        <end position="27"/>
    </location>
</feature>
<evidence type="ECO:0000313" key="2">
    <source>
        <dbReference type="EMBL" id="TKS05085.1"/>
    </source>
</evidence>
<proteinExistence type="predicted"/>
<name>A0A4U5Q9T6_POPAL</name>
<accession>A0A4U5Q9T6</accession>
<gene>
    <name evidence="2" type="ORF">D5086_0000131820</name>
</gene>
<dbReference type="EMBL" id="RCHU01000435">
    <property type="protein sequence ID" value="TKS05085.1"/>
    <property type="molecule type" value="Genomic_DNA"/>
</dbReference>
<comment type="caution">
    <text evidence="2">The sequence shown here is derived from an EMBL/GenBank/DDBJ whole genome shotgun (WGS) entry which is preliminary data.</text>
</comment>
<evidence type="ECO:0000256" key="1">
    <source>
        <dbReference type="SAM" id="MobiDB-lite"/>
    </source>
</evidence>
<organism evidence="2">
    <name type="scientific">Populus alba</name>
    <name type="common">White poplar</name>
    <dbReference type="NCBI Taxonomy" id="43335"/>
    <lineage>
        <taxon>Eukaryota</taxon>
        <taxon>Viridiplantae</taxon>
        <taxon>Streptophyta</taxon>
        <taxon>Embryophyta</taxon>
        <taxon>Tracheophyta</taxon>
        <taxon>Spermatophyta</taxon>
        <taxon>Magnoliopsida</taxon>
        <taxon>eudicotyledons</taxon>
        <taxon>Gunneridae</taxon>
        <taxon>Pentapetalae</taxon>
        <taxon>rosids</taxon>
        <taxon>fabids</taxon>
        <taxon>Malpighiales</taxon>
        <taxon>Salicaceae</taxon>
        <taxon>Saliceae</taxon>
        <taxon>Populus</taxon>
    </lineage>
</organism>
<protein>
    <submittedName>
        <fullName evidence="2">Uncharacterized protein</fullName>
    </submittedName>
</protein>